<dbReference type="PANTHER" id="PTHR30456:SF0">
    <property type="entry name" value="PYRIDOXINE 5'-PHOSPHATE SYNTHASE"/>
    <property type="match status" value="1"/>
</dbReference>
<evidence type="ECO:0000256" key="3">
    <source>
        <dbReference type="ARBA" id="ARBA00023096"/>
    </source>
</evidence>
<feature type="binding site" evidence="4">
    <location>
        <begin position="226"/>
        <end position="227"/>
    </location>
    <ligand>
        <name>3-amino-2-oxopropyl phosphate</name>
        <dbReference type="ChEBI" id="CHEBI:57279"/>
    </ligand>
</feature>
<dbReference type="NCBIfam" id="TIGR00559">
    <property type="entry name" value="pdxJ"/>
    <property type="match status" value="1"/>
</dbReference>
<protein>
    <recommendedName>
        <fullName evidence="4 5">Pyridoxine 5'-phosphate synthase</fullName>
        <shortName evidence="4">PNP synthase</shortName>
        <ecNumber evidence="4 5">2.6.99.2</ecNumber>
    </recommendedName>
</protein>
<keyword evidence="3 4" id="KW-0664">Pyridoxine biosynthesis</keyword>
<comment type="caution">
    <text evidence="4">Lacks conserved residue(s) required for the propagation of feature annotation.</text>
</comment>
<dbReference type="Proteomes" id="UP001575105">
    <property type="component" value="Unassembled WGS sequence"/>
</dbReference>
<evidence type="ECO:0000256" key="1">
    <source>
        <dbReference type="ARBA" id="ARBA00022490"/>
    </source>
</evidence>
<dbReference type="EC" id="2.6.99.2" evidence="4 5"/>
<comment type="pathway">
    <text evidence="4">Cofactor biosynthesis; pyridoxine 5'-phosphate biosynthesis; pyridoxine 5'-phosphate from D-erythrose 4-phosphate: step 5/5.</text>
</comment>
<feature type="active site" description="Proton acceptor" evidence="4">
    <location>
        <position position="43"/>
    </location>
</feature>
<comment type="function">
    <text evidence="4">Catalyzes the complicated ring closure reaction between the two acyclic compounds 1-deoxy-D-xylulose-5-phosphate (DXP) and 3-amino-2-oxopropyl phosphate (1-amino-acetone-3-phosphate or AAP) to form pyridoxine 5'-phosphate (PNP) and inorganic phosphate.</text>
</comment>
<dbReference type="GO" id="GO:0033856">
    <property type="term" value="F:pyridoxine 5'-phosphate synthase activity"/>
    <property type="evidence" value="ECO:0007669"/>
    <property type="project" value="UniProtKB-EC"/>
</dbReference>
<comment type="subunit">
    <text evidence="4">Homooctamer; tetramer of dimers.</text>
</comment>
<dbReference type="SUPFAM" id="SSF63892">
    <property type="entry name" value="Pyridoxine 5'-phosphate synthase"/>
    <property type="match status" value="1"/>
</dbReference>
<feature type="site" description="Transition state stabilizer" evidence="4">
    <location>
        <position position="160"/>
    </location>
</feature>
<keyword evidence="2 4" id="KW-0808">Transferase</keyword>
<feature type="active site" description="Proton acceptor" evidence="4">
    <location>
        <position position="76"/>
    </location>
</feature>
<evidence type="ECO:0000256" key="5">
    <source>
        <dbReference type="NCBIfam" id="TIGR00559"/>
    </source>
</evidence>
<comment type="caution">
    <text evidence="6">The sequence shown here is derived from an EMBL/GenBank/DDBJ whole genome shotgun (WGS) entry which is preliminary data.</text>
</comment>
<dbReference type="EMBL" id="JBGUBD010000013">
    <property type="protein sequence ID" value="MFA9479903.1"/>
    <property type="molecule type" value="Genomic_DNA"/>
</dbReference>
<comment type="catalytic activity">
    <reaction evidence="4">
        <text>3-amino-2-oxopropyl phosphate + 1-deoxy-D-xylulose 5-phosphate = pyridoxine 5'-phosphate + phosphate + 2 H2O + H(+)</text>
        <dbReference type="Rhea" id="RHEA:15265"/>
        <dbReference type="ChEBI" id="CHEBI:15377"/>
        <dbReference type="ChEBI" id="CHEBI:15378"/>
        <dbReference type="ChEBI" id="CHEBI:43474"/>
        <dbReference type="ChEBI" id="CHEBI:57279"/>
        <dbReference type="ChEBI" id="CHEBI:57792"/>
        <dbReference type="ChEBI" id="CHEBI:58589"/>
        <dbReference type="EC" id="2.6.99.2"/>
    </reaction>
</comment>
<sequence length="252" mass="27351">MTTLSVNVNKIALLRNTRTGETPDVLRLSRLALEAGAHGITVHPRPDERHIRRYDVTHLAAMLHEPAWADREFNIEGNPFLGAYVELCREAKPDQCTLVPDSPDQRTSDHGWQLADDTEIKQVTTAVAELKAIGSRVSLFMDPDPAAIERVPQTGADRIELYTEAYADAMAGGLDTASAQAVHRQYADAAALAQQLGLGVNGGHDLNLHNLARFLTIPDILEVSIGHALIADALELGLAETVRAYLALLPTS</sequence>
<dbReference type="RefSeq" id="WP_425346829.1">
    <property type="nucleotide sequence ID" value="NZ_JBGUBD010000013.1"/>
</dbReference>
<dbReference type="HAMAP" id="MF_00279">
    <property type="entry name" value="PdxJ"/>
    <property type="match status" value="1"/>
</dbReference>
<dbReference type="InterPro" id="IPR013785">
    <property type="entry name" value="Aldolase_TIM"/>
</dbReference>
<name>A0ABV4UBT8_9BACT</name>
<evidence type="ECO:0000256" key="4">
    <source>
        <dbReference type="HAMAP-Rule" id="MF_00279"/>
    </source>
</evidence>
<dbReference type="InterPro" id="IPR036130">
    <property type="entry name" value="Pyridoxine-5'_phos_synth"/>
</dbReference>
<dbReference type="Gene3D" id="3.20.20.70">
    <property type="entry name" value="Aldolase class I"/>
    <property type="match status" value="1"/>
</dbReference>
<feature type="binding site" evidence="4">
    <location>
        <position position="50"/>
    </location>
    <ligand>
        <name>1-deoxy-D-xylulose 5-phosphate</name>
        <dbReference type="ChEBI" id="CHEBI:57792"/>
    </ligand>
</feature>
<feature type="binding site" evidence="4">
    <location>
        <position position="205"/>
    </location>
    <ligand>
        <name>3-amino-2-oxopropyl phosphate</name>
        <dbReference type="ChEBI" id="CHEBI:57279"/>
    </ligand>
</feature>
<organism evidence="6 7">
    <name type="scientific">Natronomicrosphaera hydrolytica</name>
    <dbReference type="NCBI Taxonomy" id="3242702"/>
    <lineage>
        <taxon>Bacteria</taxon>
        <taxon>Pseudomonadati</taxon>
        <taxon>Planctomycetota</taxon>
        <taxon>Phycisphaerae</taxon>
        <taxon>Phycisphaerales</taxon>
        <taxon>Phycisphaeraceae</taxon>
        <taxon>Natronomicrosphaera</taxon>
    </lineage>
</organism>
<gene>
    <name evidence="4" type="primary">pdxJ</name>
    <name evidence="6" type="ORF">ACERK3_16590</name>
</gene>
<comment type="subcellular location">
    <subcellularLocation>
        <location evidence="4">Cytoplasm</location>
    </subcellularLocation>
</comment>
<reference evidence="6 7" key="1">
    <citation type="submission" date="2024-08" db="EMBL/GenBank/DDBJ databases">
        <title>Whole-genome sequencing of halo(alkali)philic microorganisms from hypersaline lakes.</title>
        <authorList>
            <person name="Sorokin D.Y."/>
            <person name="Merkel A.Y."/>
            <person name="Messina E."/>
            <person name="Yakimov M."/>
        </authorList>
    </citation>
    <scope>NUCLEOTIDE SEQUENCE [LARGE SCALE GENOMIC DNA]</scope>
    <source>
        <strain evidence="6 7">AB-hyl4</strain>
    </source>
</reference>
<evidence type="ECO:0000256" key="2">
    <source>
        <dbReference type="ARBA" id="ARBA00022679"/>
    </source>
</evidence>
<evidence type="ECO:0000313" key="6">
    <source>
        <dbReference type="EMBL" id="MFA9479903.1"/>
    </source>
</evidence>
<feature type="binding site" evidence="4">
    <location>
        <position position="7"/>
    </location>
    <ligand>
        <name>3-amino-2-oxopropyl phosphate</name>
        <dbReference type="ChEBI" id="CHEBI:57279"/>
    </ligand>
</feature>
<feature type="binding site" evidence="4">
    <location>
        <position position="107"/>
    </location>
    <ligand>
        <name>1-deoxy-D-xylulose 5-phosphate</name>
        <dbReference type="ChEBI" id="CHEBI:57792"/>
    </ligand>
</feature>
<dbReference type="InterPro" id="IPR004569">
    <property type="entry name" value="PyrdxlP_synth_PdxJ"/>
</dbReference>
<comment type="similarity">
    <text evidence="4">Belongs to the PNP synthase family.</text>
</comment>
<dbReference type="NCBIfam" id="NF003626">
    <property type="entry name" value="PRK05265.1-4"/>
    <property type="match status" value="1"/>
</dbReference>
<proteinExistence type="inferred from homology"/>
<dbReference type="PANTHER" id="PTHR30456">
    <property type="entry name" value="PYRIDOXINE 5'-PHOSPHATE SYNTHASE"/>
    <property type="match status" value="1"/>
</dbReference>
<feature type="active site" description="Proton donor" evidence="4">
    <location>
        <position position="204"/>
    </location>
</feature>
<keyword evidence="1 4" id="KW-0963">Cytoplasm</keyword>
<accession>A0ABV4UBT8</accession>
<feature type="binding site" evidence="4">
    <location>
        <position position="45"/>
    </location>
    <ligand>
        <name>1-deoxy-D-xylulose 5-phosphate</name>
        <dbReference type="ChEBI" id="CHEBI:57792"/>
    </ligand>
</feature>
<feature type="binding site" evidence="4">
    <location>
        <position position="18"/>
    </location>
    <ligand>
        <name>3-amino-2-oxopropyl phosphate</name>
        <dbReference type="ChEBI" id="CHEBI:57279"/>
    </ligand>
</feature>
<keyword evidence="7" id="KW-1185">Reference proteome</keyword>
<evidence type="ECO:0000313" key="7">
    <source>
        <dbReference type="Proteomes" id="UP001575105"/>
    </source>
</evidence>
<dbReference type="Pfam" id="PF03740">
    <property type="entry name" value="PdxJ"/>
    <property type="match status" value="1"/>
</dbReference>